<accession>A0A939JYS4</accession>
<reference evidence="5 6" key="1">
    <citation type="submission" date="2021-03" db="EMBL/GenBank/DDBJ databases">
        <title>Fibrella sp. HMF5036 genome sequencing and assembly.</title>
        <authorList>
            <person name="Kang H."/>
            <person name="Kim H."/>
            <person name="Bae S."/>
            <person name="Joh K."/>
        </authorList>
    </citation>
    <scope>NUCLEOTIDE SEQUENCE [LARGE SCALE GENOMIC DNA]</scope>
    <source>
        <strain evidence="5 6">HMF5036</strain>
    </source>
</reference>
<dbReference type="PANTHER" id="PTHR36175:SF1">
    <property type="entry name" value="CYANOPHYCINASE"/>
    <property type="match status" value="1"/>
</dbReference>
<evidence type="ECO:0000256" key="2">
    <source>
        <dbReference type="ARBA" id="ARBA00022670"/>
    </source>
</evidence>
<dbReference type="Pfam" id="PF03575">
    <property type="entry name" value="Peptidase_S51"/>
    <property type="match status" value="1"/>
</dbReference>
<dbReference type="AlphaFoldDB" id="A0A939JYS4"/>
<dbReference type="InterPro" id="IPR005320">
    <property type="entry name" value="Peptidase_S51"/>
</dbReference>
<evidence type="ECO:0000313" key="6">
    <source>
        <dbReference type="Proteomes" id="UP000664795"/>
    </source>
</evidence>
<keyword evidence="6" id="KW-1185">Reference proteome</keyword>
<dbReference type="GO" id="GO:0008236">
    <property type="term" value="F:serine-type peptidase activity"/>
    <property type="evidence" value="ECO:0007669"/>
    <property type="project" value="UniProtKB-KW"/>
</dbReference>
<dbReference type="Proteomes" id="UP000664795">
    <property type="component" value="Unassembled WGS sequence"/>
</dbReference>
<dbReference type="InterPro" id="IPR029062">
    <property type="entry name" value="Class_I_gatase-like"/>
</dbReference>
<dbReference type="Gene3D" id="3.40.50.880">
    <property type="match status" value="1"/>
</dbReference>
<dbReference type="CDD" id="cd03145">
    <property type="entry name" value="GAT1_cyanophycinase"/>
    <property type="match status" value="1"/>
</dbReference>
<keyword evidence="2" id="KW-0645">Protease</keyword>
<comment type="caution">
    <text evidence="5">The sequence shown here is derived from an EMBL/GenBank/DDBJ whole genome shotgun (WGS) entry which is preliminary data.</text>
</comment>
<organism evidence="5 6">
    <name type="scientific">Fibrella aquatilis</name>
    <dbReference type="NCBI Taxonomy" id="2817059"/>
    <lineage>
        <taxon>Bacteria</taxon>
        <taxon>Pseudomonadati</taxon>
        <taxon>Bacteroidota</taxon>
        <taxon>Cytophagia</taxon>
        <taxon>Cytophagales</taxon>
        <taxon>Spirosomataceae</taxon>
        <taxon>Fibrella</taxon>
    </lineage>
</organism>
<evidence type="ECO:0000256" key="4">
    <source>
        <dbReference type="ARBA" id="ARBA00022825"/>
    </source>
</evidence>
<keyword evidence="3" id="KW-0378">Hydrolase</keyword>
<dbReference type="SUPFAM" id="SSF52317">
    <property type="entry name" value="Class I glutamine amidotransferase-like"/>
    <property type="match status" value="1"/>
</dbReference>
<keyword evidence="4" id="KW-0720">Serine protease</keyword>
<proteinExistence type="inferred from homology"/>
<evidence type="ECO:0000313" key="5">
    <source>
        <dbReference type="EMBL" id="MBO0932409.1"/>
    </source>
</evidence>
<evidence type="ECO:0000256" key="3">
    <source>
        <dbReference type="ARBA" id="ARBA00022801"/>
    </source>
</evidence>
<name>A0A939JYS4_9BACT</name>
<gene>
    <name evidence="5" type="ORF">J2I48_15465</name>
</gene>
<sequence length="340" mass="36287">MLSFVLLACTVLVTCGQKTPDPAPVAPSLPKGPTTWLTGDAADVTKATTPGLVLTGGGTDVDEAMRWLLKKSGGGDVVVLRASGSSGYNSYLFSELGEAVNSVETILLNSREWVNDEATVQKIRNAEALFIAGGDQADYVNYWKGSKVAEAINYLINTKKVPVGGTSAGCAILGQLYYPALNQSLTAAEGLSDPYHPNLMLGRNDFINAPFLGNTITDTHFAERSRQGRLVAFLARIRTDWNVTGRGIGVSEKTAVCIDHTGMAAVFGSGKAYFVIPAATTNPEQCTLGKPLTWLANKKALRVDVIQGTTQGTDTYDLNTWVGSGRSPVTFWYVDRGVLN</sequence>
<evidence type="ECO:0000256" key="1">
    <source>
        <dbReference type="ARBA" id="ARBA00006534"/>
    </source>
</evidence>
<comment type="similarity">
    <text evidence="1">Belongs to the peptidase S51 family.</text>
</comment>
<dbReference type="GO" id="GO:0006508">
    <property type="term" value="P:proteolysis"/>
    <property type="evidence" value="ECO:0007669"/>
    <property type="project" value="UniProtKB-KW"/>
</dbReference>
<dbReference type="EMBL" id="JAFMYU010000012">
    <property type="protein sequence ID" value="MBO0932409.1"/>
    <property type="molecule type" value="Genomic_DNA"/>
</dbReference>
<protein>
    <submittedName>
        <fullName evidence="5">Cyanophycinase</fullName>
    </submittedName>
</protein>
<dbReference type="PANTHER" id="PTHR36175">
    <property type="entry name" value="CYANOPHYCINASE"/>
    <property type="match status" value="1"/>
</dbReference>